<dbReference type="Gene3D" id="3.40.50.300">
    <property type="entry name" value="P-loop containing nucleotide triphosphate hydrolases"/>
    <property type="match status" value="1"/>
</dbReference>
<dbReference type="SMART" id="SM00382">
    <property type="entry name" value="AAA"/>
    <property type="match status" value="1"/>
</dbReference>
<comment type="caution">
    <text evidence="6">The sequence shown here is derived from an EMBL/GenBank/DDBJ whole genome shotgun (WGS) entry which is preliminary data.</text>
</comment>
<evidence type="ECO:0000256" key="1">
    <source>
        <dbReference type="ARBA" id="ARBA00005417"/>
    </source>
</evidence>
<comment type="similarity">
    <text evidence="1">Belongs to the ABC transporter superfamily.</text>
</comment>
<keyword evidence="4 6" id="KW-0067">ATP-binding</keyword>
<dbReference type="InterPro" id="IPR027417">
    <property type="entry name" value="P-loop_NTPase"/>
</dbReference>
<dbReference type="InterPro" id="IPR050093">
    <property type="entry name" value="ABC_SmlMolc_Importer"/>
</dbReference>
<dbReference type="InterPro" id="IPR003593">
    <property type="entry name" value="AAA+_ATPase"/>
</dbReference>
<dbReference type="SUPFAM" id="SSF52540">
    <property type="entry name" value="P-loop containing nucleoside triphosphate hydrolases"/>
    <property type="match status" value="1"/>
</dbReference>
<sequence length="364" mass="39542">MTDIIIDGLRLSYGTLEILKGVSFSVEPGQIVALLGASGSGKTTLLRAVAGLETPNRGKILLGDRPLFNAEQNINLAPETRGLGLVFQSYALWPHRTVSENVGYPLKLRKVSQADVASRVQRALDSIGLGKLGERYPHQLSGGQQQRVALARALVYEPNVILLDEPLSNLDAKLREEARIWLRRLITNLGLSALCVTHDQVEAMALADRILLLNGGQIEQDGTPKQIYNKPKSLFAAEFMGASNRLDGVVAAIKGNRAEIVANGIHLVGSAQQELTVGTKVTALVRLERVTWSGKDGPGRIAMTCVESLFLGDRHEVIFEGNDLTVRTYSRDALPSGQYYVEFPVDDLMVFAAECGSRTLGTTK</sequence>
<accession>A0ABV1Z7N5</accession>
<organism evidence="6 7">
    <name type="scientific">Mesorhizobium caraganae</name>
    <dbReference type="NCBI Taxonomy" id="483206"/>
    <lineage>
        <taxon>Bacteria</taxon>
        <taxon>Pseudomonadati</taxon>
        <taxon>Pseudomonadota</taxon>
        <taxon>Alphaproteobacteria</taxon>
        <taxon>Hyphomicrobiales</taxon>
        <taxon>Phyllobacteriaceae</taxon>
        <taxon>Mesorhizobium</taxon>
    </lineage>
</organism>
<evidence type="ECO:0000313" key="6">
    <source>
        <dbReference type="EMBL" id="MER9408117.1"/>
    </source>
</evidence>
<evidence type="ECO:0000256" key="3">
    <source>
        <dbReference type="ARBA" id="ARBA00022741"/>
    </source>
</evidence>
<dbReference type="SUPFAM" id="SSF50331">
    <property type="entry name" value="MOP-like"/>
    <property type="match status" value="1"/>
</dbReference>
<dbReference type="InterPro" id="IPR017871">
    <property type="entry name" value="ABC_transporter-like_CS"/>
</dbReference>
<reference evidence="6 7" key="1">
    <citation type="journal article" date="2024" name="Proc. Natl. Acad. Sci. U.S.A.">
        <title>The evolutionary genomics of adaptation to stress in wild rhizobium bacteria.</title>
        <authorList>
            <person name="Kehlet-Delgado H."/>
            <person name="Montoya A.P."/>
            <person name="Jensen K.T."/>
            <person name="Wendlandt C.E."/>
            <person name="Dexheimer C."/>
            <person name="Roberts M."/>
            <person name="Torres Martinez L."/>
            <person name="Friesen M.L."/>
            <person name="Griffitts J.S."/>
            <person name="Porter S.S."/>
        </authorList>
    </citation>
    <scope>NUCLEOTIDE SEQUENCE [LARGE SCALE GENOMIC DNA]</scope>
    <source>
        <strain evidence="6 7">M0641</strain>
    </source>
</reference>
<protein>
    <submittedName>
        <fullName evidence="6">ABC transporter ATP-binding protein</fullName>
    </submittedName>
</protein>
<dbReference type="EMBL" id="JAMYQB010000034">
    <property type="protein sequence ID" value="MER9408117.1"/>
    <property type="molecule type" value="Genomic_DNA"/>
</dbReference>
<feature type="domain" description="ABC transporter" evidence="5">
    <location>
        <begin position="4"/>
        <end position="240"/>
    </location>
</feature>
<dbReference type="PANTHER" id="PTHR42781:SF4">
    <property type="entry name" value="SPERMIDINE_PUTRESCINE IMPORT ATP-BINDING PROTEIN POTA"/>
    <property type="match status" value="1"/>
</dbReference>
<evidence type="ECO:0000256" key="4">
    <source>
        <dbReference type="ARBA" id="ARBA00022840"/>
    </source>
</evidence>
<dbReference type="PROSITE" id="PS50893">
    <property type="entry name" value="ABC_TRANSPORTER_2"/>
    <property type="match status" value="1"/>
</dbReference>
<dbReference type="RefSeq" id="WP_352562070.1">
    <property type="nucleotide sequence ID" value="NZ_JAMYQB010000034.1"/>
</dbReference>
<gene>
    <name evidence="6" type="ORF">NKI36_29345</name>
</gene>
<evidence type="ECO:0000313" key="7">
    <source>
        <dbReference type="Proteomes" id="UP001433071"/>
    </source>
</evidence>
<dbReference type="InterPro" id="IPR008995">
    <property type="entry name" value="Mo/tungstate-bd_C_term_dom"/>
</dbReference>
<dbReference type="GO" id="GO:0005524">
    <property type="term" value="F:ATP binding"/>
    <property type="evidence" value="ECO:0007669"/>
    <property type="project" value="UniProtKB-KW"/>
</dbReference>
<dbReference type="PROSITE" id="PS00211">
    <property type="entry name" value="ABC_TRANSPORTER_1"/>
    <property type="match status" value="1"/>
</dbReference>
<name>A0ABV1Z7N5_9HYPH</name>
<dbReference type="Proteomes" id="UP001433071">
    <property type="component" value="Unassembled WGS sequence"/>
</dbReference>
<evidence type="ECO:0000256" key="2">
    <source>
        <dbReference type="ARBA" id="ARBA00022448"/>
    </source>
</evidence>
<dbReference type="Pfam" id="PF00005">
    <property type="entry name" value="ABC_tran"/>
    <property type="match status" value="1"/>
</dbReference>
<keyword evidence="2" id="KW-0813">Transport</keyword>
<keyword evidence="3" id="KW-0547">Nucleotide-binding</keyword>
<keyword evidence="7" id="KW-1185">Reference proteome</keyword>
<dbReference type="PANTHER" id="PTHR42781">
    <property type="entry name" value="SPERMIDINE/PUTRESCINE IMPORT ATP-BINDING PROTEIN POTA"/>
    <property type="match status" value="1"/>
</dbReference>
<dbReference type="InterPro" id="IPR003439">
    <property type="entry name" value="ABC_transporter-like_ATP-bd"/>
</dbReference>
<evidence type="ECO:0000259" key="5">
    <source>
        <dbReference type="PROSITE" id="PS50893"/>
    </source>
</evidence>
<proteinExistence type="inferred from homology"/>